<dbReference type="Proteomes" id="UP000230052">
    <property type="component" value="Unassembled WGS sequence"/>
</dbReference>
<evidence type="ECO:0000313" key="4">
    <source>
        <dbReference type="Proteomes" id="UP000230052"/>
    </source>
</evidence>
<dbReference type="AlphaFoldDB" id="A0A2J0KTP4"/>
<organism evidence="3 4">
    <name type="scientific">Candidatus Aquitaenariimonas noxiae</name>
    <dbReference type="NCBI Taxonomy" id="1974741"/>
    <lineage>
        <taxon>Bacteria</taxon>
        <taxon>Pseudomonadati</taxon>
        <taxon>Candidatus Omnitrophota</taxon>
        <taxon>Candidatus Aquitaenariimonas</taxon>
    </lineage>
</organism>
<dbReference type="InterPro" id="IPR021109">
    <property type="entry name" value="Peptidase_aspartic_dom_sf"/>
</dbReference>
<feature type="coiled-coil region" evidence="1">
    <location>
        <begin position="167"/>
        <end position="194"/>
    </location>
</feature>
<keyword evidence="2" id="KW-0732">Signal</keyword>
<dbReference type="CDD" id="cd05483">
    <property type="entry name" value="retropepsin_like_bacteria"/>
    <property type="match status" value="1"/>
</dbReference>
<accession>A0A2J0KTP4</accession>
<gene>
    <name evidence="3" type="ORF">COS99_03115</name>
</gene>
<evidence type="ECO:0000256" key="2">
    <source>
        <dbReference type="SAM" id="SignalP"/>
    </source>
</evidence>
<feature type="signal peptide" evidence="2">
    <location>
        <begin position="1"/>
        <end position="24"/>
    </location>
</feature>
<keyword evidence="1" id="KW-0175">Coiled coil</keyword>
<proteinExistence type="predicted"/>
<evidence type="ECO:0008006" key="5">
    <source>
        <dbReference type="Google" id="ProtNLM"/>
    </source>
</evidence>
<dbReference type="EMBL" id="PEWV01000031">
    <property type="protein sequence ID" value="PIU41872.1"/>
    <property type="molecule type" value="Genomic_DNA"/>
</dbReference>
<protein>
    <recommendedName>
        <fullName evidence="5">Peptidase A2 domain-containing protein</fullName>
    </recommendedName>
</protein>
<sequence>MIKMNKFFIILSAILIYQTSNCSADTVTFKNKQSMEGVITEEAENYIILDIGCGTITLPRTDIDSIKKSSSPANTAIVENWKKQYFENYPAPTQEDQKLLDEFKELQSEKSKLTGDIARKDRVIKEISMTQRKIPELQEEQNAIGRNLKSTDAVKDILKYNNLVIELNLAGSKLREAVDRIRELQGEQEKIDSRLTDYINRFMDFREMIAQRKKEIASEKTNPEQNTFYNNLKEKFDELQKDIKYQEVGFTKCQEGVVVAVSFNGKVDAMMVVDTGAALTVISENLAARLEIAANKVKQDIELILADGSRIPAKFVILDSLKVGGAEAKSVGAAIVKVKIPNGVDGFLGMSFLKNFSFSMDMTKQKLILSRFK</sequence>
<dbReference type="InterPro" id="IPR034122">
    <property type="entry name" value="Retropepsin-like_bacterial"/>
</dbReference>
<dbReference type="Pfam" id="PF13650">
    <property type="entry name" value="Asp_protease_2"/>
    <property type="match status" value="1"/>
</dbReference>
<feature type="chain" id="PRO_5014412533" description="Peptidase A2 domain-containing protein" evidence="2">
    <location>
        <begin position="25"/>
        <end position="373"/>
    </location>
</feature>
<name>A0A2J0KTP4_9BACT</name>
<comment type="caution">
    <text evidence="3">The sequence shown here is derived from an EMBL/GenBank/DDBJ whole genome shotgun (WGS) entry which is preliminary data.</text>
</comment>
<reference evidence="3 4" key="1">
    <citation type="submission" date="2017-09" db="EMBL/GenBank/DDBJ databases">
        <title>Depth-based differentiation of microbial function through sediment-hosted aquifers and enrichment of novel symbionts in the deep terrestrial subsurface.</title>
        <authorList>
            <person name="Probst A.J."/>
            <person name="Ladd B."/>
            <person name="Jarett J.K."/>
            <person name="Geller-Mcgrath D.E."/>
            <person name="Sieber C.M."/>
            <person name="Emerson J.B."/>
            <person name="Anantharaman K."/>
            <person name="Thomas B.C."/>
            <person name="Malmstrom R."/>
            <person name="Stieglmeier M."/>
            <person name="Klingl A."/>
            <person name="Woyke T."/>
            <person name="Ryan C.M."/>
            <person name="Banfield J.F."/>
        </authorList>
    </citation>
    <scope>NUCLEOTIDE SEQUENCE [LARGE SCALE GENOMIC DNA]</scope>
    <source>
        <strain evidence="3">CG07_land_8_20_14_0_80_42_15</strain>
    </source>
</reference>
<dbReference type="SUPFAM" id="SSF50630">
    <property type="entry name" value="Acid proteases"/>
    <property type="match status" value="1"/>
</dbReference>
<evidence type="ECO:0000256" key="1">
    <source>
        <dbReference type="SAM" id="Coils"/>
    </source>
</evidence>
<dbReference type="Gene3D" id="1.10.287.1490">
    <property type="match status" value="1"/>
</dbReference>
<dbReference type="Gene3D" id="2.40.70.10">
    <property type="entry name" value="Acid Proteases"/>
    <property type="match status" value="1"/>
</dbReference>
<evidence type="ECO:0000313" key="3">
    <source>
        <dbReference type="EMBL" id="PIU41872.1"/>
    </source>
</evidence>